<evidence type="ECO:0000313" key="4">
    <source>
        <dbReference type="Proteomes" id="UP000001307"/>
    </source>
</evidence>
<feature type="region of interest" description="Disordered" evidence="1">
    <location>
        <begin position="259"/>
        <end position="281"/>
    </location>
</feature>
<reference evidence="3" key="1">
    <citation type="journal article" date="2010" name="Science">
        <title>Plasticity of animal genome architecture unmasked by rapid evolution of a pelagic tunicate.</title>
        <authorList>
            <person name="Denoeud F."/>
            <person name="Henriet S."/>
            <person name="Mungpakdee S."/>
            <person name="Aury J.M."/>
            <person name="Da Silva C."/>
            <person name="Brinkmann H."/>
            <person name="Mikhaleva J."/>
            <person name="Olsen L.C."/>
            <person name="Jubin C."/>
            <person name="Canestro C."/>
            <person name="Bouquet J.M."/>
            <person name="Danks G."/>
            <person name="Poulain J."/>
            <person name="Campsteijn C."/>
            <person name="Adamski M."/>
            <person name="Cross I."/>
            <person name="Yadetie F."/>
            <person name="Muffato M."/>
            <person name="Louis A."/>
            <person name="Butcher S."/>
            <person name="Tsagkogeorga G."/>
            <person name="Konrad A."/>
            <person name="Singh S."/>
            <person name="Jensen M.F."/>
            <person name="Cong E.H."/>
            <person name="Eikeseth-Otteraa H."/>
            <person name="Noel B."/>
            <person name="Anthouard V."/>
            <person name="Porcel B.M."/>
            <person name="Kachouri-Lafond R."/>
            <person name="Nishino A."/>
            <person name="Ugolini M."/>
            <person name="Chourrout P."/>
            <person name="Nishida H."/>
            <person name="Aasland R."/>
            <person name="Huzurbazar S."/>
            <person name="Westhof E."/>
            <person name="Delsuc F."/>
            <person name="Lehrach H."/>
            <person name="Reinhardt R."/>
            <person name="Weissenbach J."/>
            <person name="Roy S.W."/>
            <person name="Artiguenave F."/>
            <person name="Postlethwait J.H."/>
            <person name="Manak J.R."/>
            <person name="Thompson E.M."/>
            <person name="Jaillon O."/>
            <person name="Du Pasquier L."/>
            <person name="Boudinot P."/>
            <person name="Liberles D.A."/>
            <person name="Volff J.N."/>
            <person name="Philippe H."/>
            <person name="Lenhard B."/>
            <person name="Roest Crollius H."/>
            <person name="Wincker P."/>
            <person name="Chourrout D."/>
        </authorList>
    </citation>
    <scope>NUCLEOTIDE SEQUENCE [LARGE SCALE GENOMIC DNA]</scope>
</reference>
<gene>
    <name evidence="3" type="ORF">GSOID_T00007617001</name>
</gene>
<protein>
    <recommendedName>
        <fullName evidence="2">PH domain-containing protein</fullName>
    </recommendedName>
</protein>
<evidence type="ECO:0000259" key="2">
    <source>
        <dbReference type="SMART" id="SM00233"/>
    </source>
</evidence>
<proteinExistence type="predicted"/>
<name>E4XY57_OIKDI</name>
<dbReference type="InParanoid" id="E4XY57"/>
<dbReference type="InterPro" id="IPR001849">
    <property type="entry name" value="PH_domain"/>
</dbReference>
<organism evidence="3">
    <name type="scientific">Oikopleura dioica</name>
    <name type="common">Tunicate</name>
    <dbReference type="NCBI Taxonomy" id="34765"/>
    <lineage>
        <taxon>Eukaryota</taxon>
        <taxon>Metazoa</taxon>
        <taxon>Chordata</taxon>
        <taxon>Tunicata</taxon>
        <taxon>Appendicularia</taxon>
        <taxon>Copelata</taxon>
        <taxon>Oikopleuridae</taxon>
        <taxon>Oikopleura</taxon>
    </lineage>
</organism>
<sequence length="313" mass="35323">MVETQSGISVKRASSFRIPMTIQRKRPKQATMQEYDSQTAMPLKSQGWRGSVEVISDVELTVSDTEMCSSSRSRRTKVVPKYISGFVYRSSPVSCDQQSWDSSSTKWRKYYAVTSGSVIAVSDPTSFMLQEKIKLNKALIKECRLRGRGVLFIQLQNEDTGFLLRFKDRIERRNWYQVLNSSSPAPHPLNISSAYPVSIKENTVLYSDHESCSSGTESYNPRKRLKVISGYPANCSSLSGARNTSQHCMSPRAMSHLGGFGDLPLDQSSDQEKKTKSRRRSAIDFLKNFKSKFEILKPISGKATRKSKRLSVN</sequence>
<evidence type="ECO:0000313" key="3">
    <source>
        <dbReference type="EMBL" id="CBY14585.1"/>
    </source>
</evidence>
<dbReference type="AlphaFoldDB" id="E4XY57"/>
<feature type="domain" description="PH" evidence="2">
    <location>
        <begin position="81"/>
        <end position="186"/>
    </location>
</feature>
<accession>E4XY57</accession>
<evidence type="ECO:0000256" key="1">
    <source>
        <dbReference type="SAM" id="MobiDB-lite"/>
    </source>
</evidence>
<dbReference type="EMBL" id="FN653308">
    <property type="protein sequence ID" value="CBY14585.1"/>
    <property type="molecule type" value="Genomic_DNA"/>
</dbReference>
<dbReference type="SMART" id="SM00233">
    <property type="entry name" value="PH"/>
    <property type="match status" value="1"/>
</dbReference>
<dbReference type="Proteomes" id="UP000001307">
    <property type="component" value="Unassembled WGS sequence"/>
</dbReference>
<dbReference type="OrthoDB" id="10334090at2759"/>
<dbReference type="SUPFAM" id="SSF50729">
    <property type="entry name" value="PH domain-like"/>
    <property type="match status" value="1"/>
</dbReference>
<keyword evidence="4" id="KW-1185">Reference proteome</keyword>